<evidence type="ECO:0000313" key="5">
    <source>
        <dbReference type="Proteomes" id="UP000479639"/>
    </source>
</evidence>
<evidence type="ECO:0000256" key="1">
    <source>
        <dbReference type="ARBA" id="ARBA00022490"/>
    </source>
</evidence>
<dbReference type="Gene3D" id="3.30.300.20">
    <property type="match status" value="1"/>
</dbReference>
<dbReference type="CDD" id="cd22533">
    <property type="entry name" value="KH-II_YlqC-like"/>
    <property type="match status" value="1"/>
</dbReference>
<comment type="similarity">
    <text evidence="3">Belongs to the KhpA RNA-binding protein family.</text>
</comment>
<dbReference type="Pfam" id="PF13083">
    <property type="entry name" value="KH_KhpA-B"/>
    <property type="match status" value="1"/>
</dbReference>
<dbReference type="InterPro" id="IPR015946">
    <property type="entry name" value="KH_dom-like_a/b"/>
</dbReference>
<organism evidence="4 5">
    <name type="scientific">Adlercreutzia muris</name>
    <dbReference type="NCBI Taxonomy" id="1796610"/>
    <lineage>
        <taxon>Bacteria</taxon>
        <taxon>Bacillati</taxon>
        <taxon>Actinomycetota</taxon>
        <taxon>Coriobacteriia</taxon>
        <taxon>Eggerthellales</taxon>
        <taxon>Eggerthellaceae</taxon>
        <taxon>Adlercreutzia</taxon>
    </lineage>
</organism>
<sequence>MADLTEDLAGLVDAIVRPLVEEADALEVVATEADDGGIVVEIRVAEGDAGKVIGRQGRVIKAIRTLARAAASRTGKLVEVELID</sequence>
<name>A0A7C8FVH5_9ACTN</name>
<protein>
    <recommendedName>
        <fullName evidence="3">RNA-binding protein KhpA</fullName>
    </recommendedName>
    <alternativeName>
        <fullName evidence="3">KH-domain protein A</fullName>
    </alternativeName>
</protein>
<comment type="caution">
    <text evidence="4">The sequence shown here is derived from an EMBL/GenBank/DDBJ whole genome shotgun (WGS) entry which is preliminary data.</text>
</comment>
<evidence type="ECO:0000256" key="2">
    <source>
        <dbReference type="ARBA" id="ARBA00022884"/>
    </source>
</evidence>
<dbReference type="GO" id="GO:0005737">
    <property type="term" value="C:cytoplasm"/>
    <property type="evidence" value="ECO:0007669"/>
    <property type="project" value="UniProtKB-SubCell"/>
</dbReference>
<keyword evidence="5" id="KW-1185">Reference proteome</keyword>
<evidence type="ECO:0000256" key="3">
    <source>
        <dbReference type="HAMAP-Rule" id="MF_00088"/>
    </source>
</evidence>
<dbReference type="Proteomes" id="UP000479639">
    <property type="component" value="Unassembled WGS sequence"/>
</dbReference>
<reference evidence="4 5" key="1">
    <citation type="submission" date="2019-09" db="EMBL/GenBank/DDBJ databases">
        <title>Whole genome shotgun sequencing (WGS) of Ellagibacter isourolithinifaciens DSM 104140(T) and Adlercreutzia muris DSM 29508(T).</title>
        <authorList>
            <person name="Stoll D.A."/>
            <person name="Danylec N."/>
            <person name="Huch M."/>
        </authorList>
    </citation>
    <scope>NUCLEOTIDE SEQUENCE [LARGE SCALE GENOMIC DNA]</scope>
    <source>
        <strain evidence="4 5">DSM 29508</strain>
    </source>
</reference>
<dbReference type="PANTHER" id="PTHR34654">
    <property type="entry name" value="UPF0109 PROTEIN SCO5592"/>
    <property type="match status" value="1"/>
</dbReference>
<comment type="function">
    <text evidence="3">A probable RNA-binding protein.</text>
</comment>
<gene>
    <name evidence="3" type="primary">khpA</name>
    <name evidence="4" type="ORF">F8D48_10985</name>
</gene>
<comment type="subcellular location">
    <subcellularLocation>
        <location evidence="3">Cytoplasm</location>
    </subcellularLocation>
</comment>
<dbReference type="EMBL" id="WAJS01000054">
    <property type="protein sequence ID" value="KAB1638709.1"/>
    <property type="molecule type" value="Genomic_DNA"/>
</dbReference>
<accession>A0A7C8FVH5</accession>
<evidence type="ECO:0000313" key="4">
    <source>
        <dbReference type="EMBL" id="KAB1638709.1"/>
    </source>
</evidence>
<dbReference type="PANTHER" id="PTHR34654:SF1">
    <property type="entry name" value="RNA-BINDING PROTEIN KHPA"/>
    <property type="match status" value="1"/>
</dbReference>
<dbReference type="InterPro" id="IPR009019">
    <property type="entry name" value="KH_sf_prok-type"/>
</dbReference>
<dbReference type="GO" id="GO:0003723">
    <property type="term" value="F:RNA binding"/>
    <property type="evidence" value="ECO:0007669"/>
    <property type="project" value="UniProtKB-UniRule"/>
</dbReference>
<proteinExistence type="inferred from homology"/>
<dbReference type="SUPFAM" id="SSF54814">
    <property type="entry name" value="Prokaryotic type KH domain (KH-domain type II)"/>
    <property type="match status" value="1"/>
</dbReference>
<dbReference type="AlphaFoldDB" id="A0A7C8FVH5"/>
<dbReference type="RefSeq" id="WP_135971416.1">
    <property type="nucleotide sequence ID" value="NZ_CAKODJ010000002.1"/>
</dbReference>
<keyword evidence="2 3" id="KW-0694">RNA-binding</keyword>
<dbReference type="HAMAP" id="MF_00088">
    <property type="entry name" value="KhpA"/>
    <property type="match status" value="1"/>
</dbReference>
<dbReference type="InterPro" id="IPR020627">
    <property type="entry name" value="KhpA"/>
</dbReference>
<keyword evidence="1 3" id="KW-0963">Cytoplasm</keyword>
<dbReference type="PROSITE" id="PS50084">
    <property type="entry name" value="KH_TYPE_1"/>
    <property type="match status" value="1"/>
</dbReference>